<comment type="caution">
    <text evidence="2">The sequence shown here is derived from an EMBL/GenBank/DDBJ whole genome shotgun (WGS) entry which is preliminary data.</text>
</comment>
<protein>
    <submittedName>
        <fullName evidence="2">Uncharacterized protein</fullName>
    </submittedName>
</protein>
<organism evidence="2 3">
    <name type="scientific">Cymbomonas tetramitiformis</name>
    <dbReference type="NCBI Taxonomy" id="36881"/>
    <lineage>
        <taxon>Eukaryota</taxon>
        <taxon>Viridiplantae</taxon>
        <taxon>Chlorophyta</taxon>
        <taxon>Pyramimonadophyceae</taxon>
        <taxon>Pyramimonadales</taxon>
        <taxon>Pyramimonadaceae</taxon>
        <taxon>Cymbomonas</taxon>
    </lineage>
</organism>
<proteinExistence type="predicted"/>
<name>A0AAE0FAH0_9CHLO</name>
<reference evidence="2 3" key="1">
    <citation type="journal article" date="2015" name="Genome Biol. Evol.">
        <title>Comparative Genomics of a Bacterivorous Green Alga Reveals Evolutionary Causalities and Consequences of Phago-Mixotrophic Mode of Nutrition.</title>
        <authorList>
            <person name="Burns J.A."/>
            <person name="Paasch A."/>
            <person name="Narechania A."/>
            <person name="Kim E."/>
        </authorList>
    </citation>
    <scope>NUCLEOTIDE SEQUENCE [LARGE SCALE GENOMIC DNA]</scope>
    <source>
        <strain evidence="2 3">PLY_AMNH</strain>
    </source>
</reference>
<accession>A0AAE0FAH0</accession>
<gene>
    <name evidence="2" type="ORF">CYMTET_34782</name>
</gene>
<sequence>EEEAAKRKTEIKYQNDQADLSQLREEIAQLQVDTASLNHKTALAYQLELEVANLNMQCDTYRRQAEALTLELQQKRSASAASERERAHIATLARNARLHAASAVNASSAVAPPHHYMHCPAATLKAYR</sequence>
<dbReference type="Proteomes" id="UP001190700">
    <property type="component" value="Unassembled WGS sequence"/>
</dbReference>
<evidence type="ECO:0000313" key="3">
    <source>
        <dbReference type="Proteomes" id="UP001190700"/>
    </source>
</evidence>
<evidence type="ECO:0000313" key="2">
    <source>
        <dbReference type="EMBL" id="KAK3256062.1"/>
    </source>
</evidence>
<feature type="coiled-coil region" evidence="1">
    <location>
        <begin position="6"/>
        <end position="85"/>
    </location>
</feature>
<keyword evidence="3" id="KW-1185">Reference proteome</keyword>
<keyword evidence="1" id="KW-0175">Coiled coil</keyword>
<evidence type="ECO:0000256" key="1">
    <source>
        <dbReference type="SAM" id="Coils"/>
    </source>
</evidence>
<feature type="non-terminal residue" evidence="2">
    <location>
        <position position="1"/>
    </location>
</feature>
<dbReference type="AlphaFoldDB" id="A0AAE0FAH0"/>
<dbReference type="EMBL" id="LGRX02021999">
    <property type="protein sequence ID" value="KAK3256062.1"/>
    <property type="molecule type" value="Genomic_DNA"/>
</dbReference>